<dbReference type="EMBL" id="CP006650">
    <property type="protein sequence ID" value="AGT10417.1"/>
    <property type="molecule type" value="Genomic_DNA"/>
</dbReference>
<dbReference type="eggNOG" id="ENOG50331NY">
    <property type="taxonomic scope" value="Bacteria"/>
</dbReference>
<name>S5XYN5_PARAH</name>
<dbReference type="STRING" id="1367847.JCM7686_3382"/>
<gene>
    <name evidence="2" type="ORF">JCM7686_3382</name>
</gene>
<organism evidence="2 3">
    <name type="scientific">Paracoccus aminophilus JCM 7686</name>
    <dbReference type="NCBI Taxonomy" id="1367847"/>
    <lineage>
        <taxon>Bacteria</taxon>
        <taxon>Pseudomonadati</taxon>
        <taxon>Pseudomonadota</taxon>
        <taxon>Alphaproteobacteria</taxon>
        <taxon>Rhodobacterales</taxon>
        <taxon>Paracoccaceae</taxon>
        <taxon>Paracoccus</taxon>
    </lineage>
</organism>
<reference evidence="2 3" key="1">
    <citation type="journal article" date="2014" name="BMC Genomics">
        <title>Architecture and functions of a multipartite genome of the methylotrophic bacterium Paracoccus aminophilus JCM 7686, containing primary and secondary chromids.</title>
        <authorList>
            <person name="Dziewit L."/>
            <person name="Czarnecki J."/>
            <person name="Wibberg D."/>
            <person name="Radlinska M."/>
            <person name="Mrozek P."/>
            <person name="Szymczak M."/>
            <person name="Schluter A."/>
            <person name="Puhler A."/>
            <person name="Bartosik D."/>
        </authorList>
    </citation>
    <scope>NUCLEOTIDE SEQUENCE [LARGE SCALE GENOMIC DNA]</scope>
    <source>
        <strain evidence="2">JCM 7686</strain>
    </source>
</reference>
<proteinExistence type="predicted"/>
<dbReference type="HOGENOM" id="CLU_1342190_0_0_5"/>
<accession>S5XYN5</accession>
<dbReference type="AlphaFoldDB" id="S5XYN5"/>
<feature type="chain" id="PRO_5004534680" evidence="1">
    <location>
        <begin position="23"/>
        <end position="207"/>
    </location>
</feature>
<dbReference type="RefSeq" id="WP_020952053.1">
    <property type="nucleotide sequence ID" value="NC_022041.1"/>
</dbReference>
<keyword evidence="3" id="KW-1185">Reference proteome</keyword>
<dbReference type="PATRIC" id="fig|1367847.3.peg.3414"/>
<evidence type="ECO:0000256" key="1">
    <source>
        <dbReference type="SAM" id="SignalP"/>
    </source>
</evidence>
<evidence type="ECO:0000313" key="2">
    <source>
        <dbReference type="EMBL" id="AGT10417.1"/>
    </source>
</evidence>
<protein>
    <submittedName>
        <fullName evidence="2">Uncharacterized protein</fullName>
    </submittedName>
</protein>
<dbReference type="KEGG" id="pami:JCM7686_3382"/>
<keyword evidence="1" id="KW-0732">Signal</keyword>
<evidence type="ECO:0000313" key="3">
    <source>
        <dbReference type="Proteomes" id="UP000015480"/>
    </source>
</evidence>
<sequence length="207" mass="22459">MNLLRPATVVVALMLGQGLAFAASANEAGDQVFADRAPWTLDQGPLVWRLTVEGPASESFRPIENGTIELVRAVDPADGKPMLQILEKGGPIDRKLGPFPVDGGDPTVVFFLENVARDMAAITGGSPYYIRNRMKDALFRGGELRKEGGQTLAVFQPFREDKNKDRMGEFAQLELVFTLADPKAPIKSMVASTGGDKPTFRIAMVQP</sequence>
<feature type="signal peptide" evidence="1">
    <location>
        <begin position="1"/>
        <end position="22"/>
    </location>
</feature>
<dbReference type="Proteomes" id="UP000015480">
    <property type="component" value="Chromosome"/>
</dbReference>